<name>A0A0P6B9Z6_9CRUS</name>
<accession>A0A0P6B9Z6</accession>
<gene>
    <name evidence="1" type="ORF">APZ42_014791</name>
</gene>
<sequence length="63" mass="7432">MIFSCRFHGEIGNNNPPPPSLVRVKNNDFFLSRMCALDSYRPYHKAANFLSFLVFLVYYKKKK</sequence>
<comment type="caution">
    <text evidence="1">The sequence shown here is derived from an EMBL/GenBank/DDBJ whole genome shotgun (WGS) entry which is preliminary data.</text>
</comment>
<proteinExistence type="predicted"/>
<dbReference type="EMBL" id="LRGB01000494">
    <property type="protein sequence ID" value="KZS18948.1"/>
    <property type="molecule type" value="Genomic_DNA"/>
</dbReference>
<evidence type="ECO:0000313" key="1">
    <source>
        <dbReference type="EMBL" id="KZS18948.1"/>
    </source>
</evidence>
<protein>
    <submittedName>
        <fullName evidence="1">Uncharacterized protein</fullName>
    </submittedName>
</protein>
<reference evidence="1 2" key="1">
    <citation type="submission" date="2016-03" db="EMBL/GenBank/DDBJ databases">
        <title>EvidentialGene: Evidence-directed Construction of Genes on Genomes.</title>
        <authorList>
            <person name="Gilbert D.G."/>
            <person name="Choi J.-H."/>
            <person name="Mockaitis K."/>
            <person name="Colbourne J."/>
            <person name="Pfrender M."/>
        </authorList>
    </citation>
    <scope>NUCLEOTIDE SEQUENCE [LARGE SCALE GENOMIC DNA]</scope>
    <source>
        <strain evidence="1 2">Xinb3</strain>
        <tissue evidence="1">Complete organism</tissue>
    </source>
</reference>
<dbReference type="Proteomes" id="UP000076858">
    <property type="component" value="Unassembled WGS sequence"/>
</dbReference>
<keyword evidence="2" id="KW-1185">Reference proteome</keyword>
<organism evidence="1 2">
    <name type="scientific">Daphnia magna</name>
    <dbReference type="NCBI Taxonomy" id="35525"/>
    <lineage>
        <taxon>Eukaryota</taxon>
        <taxon>Metazoa</taxon>
        <taxon>Ecdysozoa</taxon>
        <taxon>Arthropoda</taxon>
        <taxon>Crustacea</taxon>
        <taxon>Branchiopoda</taxon>
        <taxon>Diplostraca</taxon>
        <taxon>Cladocera</taxon>
        <taxon>Anomopoda</taxon>
        <taxon>Daphniidae</taxon>
        <taxon>Daphnia</taxon>
    </lineage>
</organism>
<evidence type="ECO:0000313" key="2">
    <source>
        <dbReference type="Proteomes" id="UP000076858"/>
    </source>
</evidence>
<dbReference type="AlphaFoldDB" id="A0A0P6B9Z6"/>